<reference evidence="2 3" key="1">
    <citation type="submission" date="2013-06" db="EMBL/GenBank/DDBJ databases">
        <title>Rumen cellulosomics: divergent fiber-degrading strategies revealed by comparative genome-wide analysis of six Ruminococcal strains.</title>
        <authorList>
            <person name="Dassa B."/>
            <person name="Borovok I."/>
            <person name="Lamed R."/>
            <person name="Flint H."/>
            <person name="Yeoman C.J."/>
            <person name="White B."/>
            <person name="Bayer E.A."/>
        </authorList>
    </citation>
    <scope>NUCLEOTIDE SEQUENCE [LARGE SCALE GENOMIC DNA]</scope>
    <source>
        <strain evidence="2 3">SY3</strain>
    </source>
</reference>
<evidence type="ECO:0000313" key="2">
    <source>
        <dbReference type="EMBL" id="EXM40052.1"/>
    </source>
</evidence>
<protein>
    <recommendedName>
        <fullName evidence="1">DUF6487 domain-containing protein</fullName>
    </recommendedName>
</protein>
<organism evidence="2 3">
    <name type="scientific">Ruminococcus albus SY3</name>
    <dbReference type="NCBI Taxonomy" id="1341156"/>
    <lineage>
        <taxon>Bacteria</taxon>
        <taxon>Bacillati</taxon>
        <taxon>Bacillota</taxon>
        <taxon>Clostridia</taxon>
        <taxon>Eubacteriales</taxon>
        <taxon>Oscillospiraceae</taxon>
        <taxon>Ruminococcus</taxon>
    </lineage>
</organism>
<keyword evidence="3" id="KW-1185">Reference proteome</keyword>
<gene>
    <name evidence="2" type="ORF">RASY3_04530</name>
</gene>
<proteinExistence type="predicted"/>
<evidence type="ECO:0000313" key="3">
    <source>
        <dbReference type="Proteomes" id="UP000021369"/>
    </source>
</evidence>
<dbReference type="AlphaFoldDB" id="A0A011V3M9"/>
<dbReference type="InterPro" id="IPR045504">
    <property type="entry name" value="DUF6487"/>
</dbReference>
<dbReference type="PATRIC" id="fig|1341156.4.peg.870"/>
<accession>A0A011V3M9</accession>
<dbReference type="RefSeq" id="WP_024858036.1">
    <property type="nucleotide sequence ID" value="NZ_JEOB01000002.1"/>
</dbReference>
<name>A0A011V3M9_RUMAL</name>
<sequence>MEDKKYLEERSFRICPRCGGKLRSGRISVPTDKKYATFGPTKVLLRETSEIRWYSNKTIRNHRNKSFLSKLLPARADRYCYLDVRDKYPALAKYCKNCNKIFAEFDVYKKR</sequence>
<dbReference type="EMBL" id="JEOB01000002">
    <property type="protein sequence ID" value="EXM40052.1"/>
    <property type="molecule type" value="Genomic_DNA"/>
</dbReference>
<feature type="domain" description="DUF6487" evidence="1">
    <location>
        <begin position="15"/>
        <end position="105"/>
    </location>
</feature>
<evidence type="ECO:0000259" key="1">
    <source>
        <dbReference type="Pfam" id="PF20097"/>
    </source>
</evidence>
<comment type="caution">
    <text evidence="2">The sequence shown here is derived from an EMBL/GenBank/DDBJ whole genome shotgun (WGS) entry which is preliminary data.</text>
</comment>
<dbReference type="Pfam" id="PF20097">
    <property type="entry name" value="DUF6487"/>
    <property type="match status" value="1"/>
</dbReference>
<dbReference type="Proteomes" id="UP000021369">
    <property type="component" value="Unassembled WGS sequence"/>
</dbReference>